<dbReference type="Pfam" id="PF07992">
    <property type="entry name" value="Pyr_redox_2"/>
    <property type="match status" value="1"/>
</dbReference>
<sequence>MKLPIILAIDDDEQVLEALRRDLRAHYRKDYRILTTASANEALESLAELKKRGETVALLLSDQKMPDMLGVDFLRQARVIFPDAKKALLTAYSDIDAAVRAINEVQLDYYIAKPWDPPEEKLYPVLDGLLSDWKYKYVPDYVGLRLIGYQFSPSSHQLKDFLAGNLFPYLWLNIEADERGRQLLELHNLTTADLPVIVFEDGSVLKQPSIQQLGEKLGLSPKAEGDLYDLAIIGAGPAGLAAAVYGGSEGLRTILIDKRAPGGQAGTSSRIENYLGFPNGLSGSELTQRAITQAKRFGVEFLAPQEVNEIQSEGQYKRIKMADGSELTARAILLSTGVSYRKLANESLDKFTGAGVYYGAATTEAYAFKGQPVYIVGGGNSAGQGAMYLSRTASEVFICIHRQSLSETMSQYLIDQIERTPNIKLLPCTELVEGKGTNKLETLVIEDLDTNERREAPAAAVFIFIGAKPLTDWIEMDIIRDEKGFIQTGRDLINHTRYREIWKQKREPFLLETCSPGIFAAGDVRSGAMARVASAVGEGAMAVSFVHKYLADS</sequence>
<dbReference type="PRINTS" id="PR00368">
    <property type="entry name" value="FADPNR"/>
</dbReference>
<evidence type="ECO:0000256" key="1">
    <source>
        <dbReference type="ARBA" id="ARBA00022630"/>
    </source>
</evidence>
<evidence type="ECO:0000256" key="3">
    <source>
        <dbReference type="PROSITE-ProRule" id="PRU00169"/>
    </source>
</evidence>
<dbReference type="SUPFAM" id="SSF52172">
    <property type="entry name" value="CheY-like"/>
    <property type="match status" value="1"/>
</dbReference>
<organism evidence="5 6">
    <name type="scientific">Fibrella forsythiae</name>
    <dbReference type="NCBI Taxonomy" id="2817061"/>
    <lineage>
        <taxon>Bacteria</taxon>
        <taxon>Pseudomonadati</taxon>
        <taxon>Bacteroidota</taxon>
        <taxon>Cytophagia</taxon>
        <taxon>Cytophagales</taxon>
        <taxon>Spirosomataceae</taxon>
        <taxon>Fibrella</taxon>
    </lineage>
</organism>
<dbReference type="Gene3D" id="3.40.30.10">
    <property type="entry name" value="Glutaredoxin"/>
    <property type="match status" value="1"/>
</dbReference>
<dbReference type="SUPFAM" id="SSF51905">
    <property type="entry name" value="FAD/NAD(P)-binding domain"/>
    <property type="match status" value="1"/>
</dbReference>
<keyword evidence="3" id="KW-0597">Phosphoprotein</keyword>
<feature type="modified residue" description="4-aspartylphosphate" evidence="3">
    <location>
        <position position="62"/>
    </location>
</feature>
<dbReference type="PROSITE" id="PS50110">
    <property type="entry name" value="RESPONSE_REGULATORY"/>
    <property type="match status" value="1"/>
</dbReference>
<dbReference type="Pfam" id="PF00072">
    <property type="entry name" value="Response_reg"/>
    <property type="match status" value="1"/>
</dbReference>
<dbReference type="EMBL" id="JAFMYW010000010">
    <property type="protein sequence ID" value="MBO0952062.1"/>
    <property type="molecule type" value="Genomic_DNA"/>
</dbReference>
<name>A0ABS3JPY5_9BACT</name>
<evidence type="ECO:0000259" key="4">
    <source>
        <dbReference type="PROSITE" id="PS50110"/>
    </source>
</evidence>
<evidence type="ECO:0000256" key="2">
    <source>
        <dbReference type="ARBA" id="ARBA00023002"/>
    </source>
</evidence>
<dbReference type="SMART" id="SM00448">
    <property type="entry name" value="REC"/>
    <property type="match status" value="1"/>
</dbReference>
<dbReference type="Proteomes" id="UP000664628">
    <property type="component" value="Unassembled WGS sequence"/>
</dbReference>
<evidence type="ECO:0000313" key="6">
    <source>
        <dbReference type="Proteomes" id="UP000664628"/>
    </source>
</evidence>
<dbReference type="Gene3D" id="3.40.50.2300">
    <property type="match status" value="1"/>
</dbReference>
<keyword evidence="1" id="KW-0285">Flavoprotein</keyword>
<dbReference type="InterPro" id="IPR011006">
    <property type="entry name" value="CheY-like_superfamily"/>
</dbReference>
<dbReference type="InterPro" id="IPR023753">
    <property type="entry name" value="FAD/NAD-binding_dom"/>
</dbReference>
<evidence type="ECO:0000313" key="5">
    <source>
        <dbReference type="EMBL" id="MBO0952062.1"/>
    </source>
</evidence>
<protein>
    <submittedName>
        <fullName evidence="5">FAD-dependent oxidoreductase</fullName>
    </submittedName>
</protein>
<comment type="caution">
    <text evidence="5">The sequence shown here is derived from an EMBL/GenBank/DDBJ whole genome shotgun (WGS) entry which is preliminary data.</text>
</comment>
<dbReference type="Gene3D" id="3.50.50.60">
    <property type="entry name" value="FAD/NAD(P)-binding domain"/>
    <property type="match status" value="2"/>
</dbReference>
<feature type="domain" description="Response regulatory" evidence="4">
    <location>
        <begin position="5"/>
        <end position="128"/>
    </location>
</feature>
<reference evidence="5 6" key="1">
    <citation type="submission" date="2021-03" db="EMBL/GenBank/DDBJ databases">
        <title>Fibrella sp. HMF5405 genome sequencing and assembly.</title>
        <authorList>
            <person name="Kang H."/>
            <person name="Kim H."/>
            <person name="Bae S."/>
            <person name="Joh K."/>
        </authorList>
    </citation>
    <scope>NUCLEOTIDE SEQUENCE [LARGE SCALE GENOMIC DNA]</scope>
    <source>
        <strain evidence="5 6">HMF5405</strain>
    </source>
</reference>
<keyword evidence="2" id="KW-0560">Oxidoreductase</keyword>
<accession>A0ABS3JPY5</accession>
<dbReference type="PANTHER" id="PTHR48105">
    <property type="entry name" value="THIOREDOXIN REDUCTASE 1-RELATED-RELATED"/>
    <property type="match status" value="1"/>
</dbReference>
<gene>
    <name evidence="5" type="ORF">J2I46_26005</name>
</gene>
<dbReference type="RefSeq" id="WP_207332020.1">
    <property type="nucleotide sequence ID" value="NZ_JAFMYW010000010.1"/>
</dbReference>
<proteinExistence type="predicted"/>
<dbReference type="PRINTS" id="PR00469">
    <property type="entry name" value="PNDRDTASEII"/>
</dbReference>
<keyword evidence="6" id="KW-1185">Reference proteome</keyword>
<dbReference type="InterPro" id="IPR001789">
    <property type="entry name" value="Sig_transdc_resp-reg_receiver"/>
</dbReference>
<dbReference type="InterPro" id="IPR036188">
    <property type="entry name" value="FAD/NAD-bd_sf"/>
</dbReference>
<dbReference type="InterPro" id="IPR050097">
    <property type="entry name" value="Ferredoxin-NADP_redctase_2"/>
</dbReference>